<dbReference type="EMBL" id="POUA01000075">
    <property type="protein sequence ID" value="PZG48834.1"/>
    <property type="molecule type" value="Genomic_DNA"/>
</dbReference>
<feature type="transmembrane region" description="Helical" evidence="1">
    <location>
        <begin position="37"/>
        <end position="55"/>
    </location>
</feature>
<protein>
    <submittedName>
        <fullName evidence="2">Multidrug transporter</fullName>
    </submittedName>
</protein>
<keyword evidence="1" id="KW-0812">Transmembrane</keyword>
<sequence length="61" mass="5882">MLIWAGAAITVAALAGTGIYLARVGLADADTLTSALGLAAALAGLATAVIGLFTARPTSQP</sequence>
<evidence type="ECO:0000313" key="3">
    <source>
        <dbReference type="Proteomes" id="UP000248544"/>
    </source>
</evidence>
<name>A0A2W2IFF0_9ACTN</name>
<keyword evidence="1" id="KW-0472">Membrane</keyword>
<feature type="non-terminal residue" evidence="2">
    <location>
        <position position="61"/>
    </location>
</feature>
<dbReference type="AlphaFoldDB" id="A0A2W2IFF0"/>
<keyword evidence="3" id="KW-1185">Reference proteome</keyword>
<evidence type="ECO:0000256" key="1">
    <source>
        <dbReference type="SAM" id="Phobius"/>
    </source>
</evidence>
<evidence type="ECO:0000313" key="2">
    <source>
        <dbReference type="EMBL" id="PZG48834.1"/>
    </source>
</evidence>
<gene>
    <name evidence="2" type="ORF">C1I98_12330</name>
</gene>
<keyword evidence="1" id="KW-1133">Transmembrane helix</keyword>
<proteinExistence type="predicted"/>
<reference evidence="2 3" key="1">
    <citation type="submission" date="2018-01" db="EMBL/GenBank/DDBJ databases">
        <title>Draft genome sequence of Sphaerisporangium sp. 7K107.</title>
        <authorList>
            <person name="Sahin N."/>
            <person name="Saygin H."/>
            <person name="Ay H."/>
        </authorList>
    </citation>
    <scope>NUCLEOTIDE SEQUENCE [LARGE SCALE GENOMIC DNA]</scope>
    <source>
        <strain evidence="2 3">7K107</strain>
    </source>
</reference>
<dbReference type="Proteomes" id="UP000248544">
    <property type="component" value="Unassembled WGS sequence"/>
</dbReference>
<accession>A0A2W2IFF0</accession>
<comment type="caution">
    <text evidence="2">The sequence shown here is derived from an EMBL/GenBank/DDBJ whole genome shotgun (WGS) entry which is preliminary data.</text>
</comment>
<organism evidence="2 3">
    <name type="scientific">Spongiactinospora gelatinilytica</name>
    <dbReference type="NCBI Taxonomy" id="2666298"/>
    <lineage>
        <taxon>Bacteria</taxon>
        <taxon>Bacillati</taxon>
        <taxon>Actinomycetota</taxon>
        <taxon>Actinomycetes</taxon>
        <taxon>Streptosporangiales</taxon>
        <taxon>Streptosporangiaceae</taxon>
        <taxon>Spongiactinospora</taxon>
    </lineage>
</organism>